<dbReference type="EMBL" id="CAJVQB010000312">
    <property type="protein sequence ID" value="CAG8481416.1"/>
    <property type="molecule type" value="Genomic_DNA"/>
</dbReference>
<accession>A0ABM8VYU6</accession>
<evidence type="ECO:0000313" key="2">
    <source>
        <dbReference type="Proteomes" id="UP000789901"/>
    </source>
</evidence>
<organism evidence="1 2">
    <name type="scientific">Gigaspora margarita</name>
    <dbReference type="NCBI Taxonomy" id="4874"/>
    <lineage>
        <taxon>Eukaryota</taxon>
        <taxon>Fungi</taxon>
        <taxon>Fungi incertae sedis</taxon>
        <taxon>Mucoromycota</taxon>
        <taxon>Glomeromycotina</taxon>
        <taxon>Glomeromycetes</taxon>
        <taxon>Diversisporales</taxon>
        <taxon>Gigasporaceae</taxon>
        <taxon>Gigaspora</taxon>
    </lineage>
</organism>
<proteinExistence type="predicted"/>
<evidence type="ECO:0000313" key="1">
    <source>
        <dbReference type="EMBL" id="CAG8481416.1"/>
    </source>
</evidence>
<comment type="caution">
    <text evidence="1">The sequence shown here is derived from an EMBL/GenBank/DDBJ whole genome shotgun (WGS) entry which is preliminary data.</text>
</comment>
<gene>
    <name evidence="1" type="ORF">GMARGA_LOCUS1257</name>
</gene>
<reference evidence="1 2" key="1">
    <citation type="submission" date="2021-06" db="EMBL/GenBank/DDBJ databases">
        <authorList>
            <person name="Kallberg Y."/>
            <person name="Tangrot J."/>
            <person name="Rosling A."/>
        </authorList>
    </citation>
    <scope>NUCLEOTIDE SEQUENCE [LARGE SCALE GENOMIC DNA]</scope>
    <source>
        <strain evidence="1 2">120-4 pot B 10/14</strain>
    </source>
</reference>
<name>A0ABM8VYU6_GIGMA</name>
<dbReference type="Proteomes" id="UP000789901">
    <property type="component" value="Unassembled WGS sequence"/>
</dbReference>
<keyword evidence="2" id="KW-1185">Reference proteome</keyword>
<sequence>MRQTTKEHKIANTSQMRRSRRLLSPIRKQPKYYNIGRSFQETATSLCGIFNMIHICTYCNAKLFLTETQEMCCKSGKIKLASAGDIAALRNLFIRNDYIEKDFRKNIRAYNSIFAFTSMGIKLDNKLANDNVRSLWNISFTAMSEDFARCGIPDGYPRINAVLQHLKYLLEQHHKSLNDYDLPLLTIFQMNYREL</sequence>
<protein>
    <submittedName>
        <fullName evidence="1">6227_t:CDS:1</fullName>
    </submittedName>
</protein>